<feature type="active site" description="Tele-phosphohistidine intermediate" evidence="18">
    <location>
        <position position="183"/>
    </location>
</feature>
<comment type="cofactor">
    <cofactor evidence="2 17 20">
        <name>Mg(2+)</name>
        <dbReference type="ChEBI" id="CHEBI:18420"/>
    </cofactor>
</comment>
<dbReference type="STRING" id="885272.JonanDRAFT_1251"/>
<feature type="binding site" evidence="19">
    <location>
        <position position="459"/>
    </location>
    <ligand>
        <name>phosphoenolpyruvate</name>
        <dbReference type="ChEBI" id="CHEBI:58702"/>
    </ligand>
</feature>
<dbReference type="PANTHER" id="PTHR46244">
    <property type="entry name" value="PHOSPHOENOLPYRUVATE-PROTEIN PHOSPHOTRANSFERASE"/>
    <property type="match status" value="1"/>
</dbReference>
<dbReference type="Pfam" id="PF05524">
    <property type="entry name" value="PEP-utilisers_N"/>
    <property type="match status" value="1"/>
</dbReference>
<dbReference type="InterPro" id="IPR000121">
    <property type="entry name" value="PEP_util_C"/>
</dbReference>
<evidence type="ECO:0000259" key="22">
    <source>
        <dbReference type="Pfam" id="PF00391"/>
    </source>
</evidence>
<organism evidence="25 26">
    <name type="scientific">Jonquetella anthropi DSM 22815</name>
    <dbReference type="NCBI Taxonomy" id="885272"/>
    <lineage>
        <taxon>Bacteria</taxon>
        <taxon>Thermotogati</taxon>
        <taxon>Synergistota</taxon>
        <taxon>Synergistia</taxon>
        <taxon>Synergistales</taxon>
        <taxon>Dethiosulfovibrionaceae</taxon>
        <taxon>Jonquetella</taxon>
    </lineage>
</organism>
<evidence type="ECO:0000256" key="1">
    <source>
        <dbReference type="ARBA" id="ARBA00000683"/>
    </source>
</evidence>
<dbReference type="SUPFAM" id="SSF52009">
    <property type="entry name" value="Phosphohistidine domain"/>
    <property type="match status" value="1"/>
</dbReference>
<evidence type="ECO:0000256" key="20">
    <source>
        <dbReference type="PIRSR" id="PIRSR000732-3"/>
    </source>
</evidence>
<evidence type="ECO:0000313" key="26">
    <source>
        <dbReference type="Proteomes" id="UP000003806"/>
    </source>
</evidence>
<dbReference type="EC" id="2.7.3.9" evidence="6 17"/>
<reference evidence="25 26" key="1">
    <citation type="submission" date="2011-11" db="EMBL/GenBank/DDBJ databases">
        <title>The Noncontiguous Finished genome of Jonquetella anthropi DSM 22815.</title>
        <authorList>
            <consortium name="US DOE Joint Genome Institute (JGI-PGF)"/>
            <person name="Lucas S."/>
            <person name="Copeland A."/>
            <person name="Lapidus A."/>
            <person name="Glavina del Rio T."/>
            <person name="Dalin E."/>
            <person name="Tice H."/>
            <person name="Bruce D."/>
            <person name="Goodwin L."/>
            <person name="Pitluck S."/>
            <person name="Peters L."/>
            <person name="Mikhailova N."/>
            <person name="Held B."/>
            <person name="Kyrpides N."/>
            <person name="Mavromatis K."/>
            <person name="Ivanova N."/>
            <person name="Markowitz V."/>
            <person name="Cheng J.-F."/>
            <person name="Hugenholtz P."/>
            <person name="Woyke T."/>
            <person name="Wu D."/>
            <person name="Gronow S."/>
            <person name="Wellnitz S."/>
            <person name="Brambilla E."/>
            <person name="Klenk H.-P."/>
            <person name="Eisen J.A."/>
        </authorList>
    </citation>
    <scope>NUCLEOTIDE SEQUENCE [LARGE SCALE GENOMIC DNA]</scope>
    <source>
        <strain evidence="25 26">DSM 22815</strain>
    </source>
</reference>
<dbReference type="OrthoDB" id="9765468at2"/>
<accession>H0UM41</accession>
<evidence type="ECO:0000256" key="9">
    <source>
        <dbReference type="ARBA" id="ARBA00022490"/>
    </source>
</evidence>
<feature type="binding site" evidence="20">
    <location>
        <position position="449"/>
    </location>
    <ligand>
        <name>Mg(2+)</name>
        <dbReference type="ChEBI" id="CHEBI:18420"/>
    </ligand>
</feature>
<dbReference type="SUPFAM" id="SSF47831">
    <property type="entry name" value="Enzyme I of the PEP:sugar phosphotransferase system HPr-binding (sub)domain"/>
    <property type="match status" value="1"/>
</dbReference>
<feature type="active site" description="Proton donor" evidence="18">
    <location>
        <position position="496"/>
    </location>
</feature>
<feature type="domain" description="PEP-utilising enzyme C-terminal" evidence="23">
    <location>
        <begin position="246"/>
        <end position="534"/>
    </location>
</feature>
<feature type="binding site" evidence="19">
    <location>
        <begin position="448"/>
        <end position="449"/>
    </location>
    <ligand>
        <name>phosphoenolpyruvate</name>
        <dbReference type="ChEBI" id="CHEBI:58702"/>
    </ligand>
</feature>
<evidence type="ECO:0000256" key="7">
    <source>
        <dbReference type="ARBA" id="ARBA00016544"/>
    </source>
</evidence>
<feature type="domain" description="Phosphotransferase system enzyme I N-terminal" evidence="24">
    <location>
        <begin position="2"/>
        <end position="119"/>
    </location>
</feature>
<evidence type="ECO:0000256" key="2">
    <source>
        <dbReference type="ARBA" id="ARBA00001946"/>
    </source>
</evidence>
<dbReference type="GO" id="GO:0046872">
    <property type="term" value="F:metal ion binding"/>
    <property type="evidence" value="ECO:0007669"/>
    <property type="project" value="UniProtKB-KW"/>
</dbReference>
<dbReference type="Gene3D" id="3.20.20.60">
    <property type="entry name" value="Phosphoenolpyruvate-binding domains"/>
    <property type="match status" value="1"/>
</dbReference>
<evidence type="ECO:0000259" key="24">
    <source>
        <dbReference type="Pfam" id="PF05524"/>
    </source>
</evidence>
<dbReference type="Gene3D" id="1.10.274.10">
    <property type="entry name" value="PtsI, HPr-binding domain"/>
    <property type="match status" value="1"/>
</dbReference>
<evidence type="ECO:0000259" key="23">
    <source>
        <dbReference type="Pfam" id="PF02896"/>
    </source>
</evidence>
<dbReference type="PRINTS" id="PR01736">
    <property type="entry name" value="PHPHTRNFRASE"/>
</dbReference>
<keyword evidence="8 17" id="KW-0813">Transport</keyword>
<dbReference type="InterPro" id="IPR008279">
    <property type="entry name" value="PEP-util_enz_mobile_dom"/>
</dbReference>
<evidence type="ECO:0000313" key="25">
    <source>
        <dbReference type="EMBL" id="EHM13617.1"/>
    </source>
</evidence>
<gene>
    <name evidence="25" type="ORF">JonanDRAFT_1251</name>
</gene>
<evidence type="ECO:0000256" key="3">
    <source>
        <dbReference type="ARBA" id="ARBA00002728"/>
    </source>
</evidence>
<dbReference type="Pfam" id="PF00391">
    <property type="entry name" value="PEP-utilizers"/>
    <property type="match status" value="1"/>
</dbReference>
<dbReference type="Proteomes" id="UP000003806">
    <property type="component" value="Chromosome"/>
</dbReference>
<proteinExistence type="inferred from homology"/>
<evidence type="ECO:0000256" key="4">
    <source>
        <dbReference type="ARBA" id="ARBA00004496"/>
    </source>
</evidence>
<evidence type="ECO:0000256" key="6">
    <source>
        <dbReference type="ARBA" id="ARBA00012232"/>
    </source>
</evidence>
<comment type="function">
    <text evidence="3 17">General (non sugar-specific) component of the phosphoenolpyruvate-dependent sugar phosphotransferase system (sugar PTS). This major carbohydrate active-transport system catalyzes the phosphorylation of incoming sugar substrates concomitantly with their translocation across the cell membrane. Enzyme I transfers the phosphoryl group from phosphoenolpyruvate (PEP) to the phosphoryl carrier protein (HPr).</text>
</comment>
<keyword evidence="21" id="KW-0175">Coiled coil</keyword>
<sequence length="570" mass="62361">MNGVGASPGIAVGRVYLDWKEQVEIDREFVDDVEAELERLDLAIETVAGEMSALCQTFPEGGEEAGVAPGTMLRDGEFIGQIKGWIITENVNAPWAVKVTADKFVQVFENMDNDDLKARADDVKDVASRLCRLLLHVSGPLLISRANEPIVLVCRQLDKGHQTMLQRGVFAGVVCQKDTYYSHGVISARNCHVPTVISVDEIADLAETGDPVILDGTTGEVILNPSEDDRAAFAQRAARREEFERQLSKLKGHPARSRDGTLCTVHGNVADLADVDTLADLGGGGIGLYRTEYLYLSKNRLPTCGEQYGDYRRALLAMTGCPVIFRTLDIGGDRIPDYLAVPKETNPALGHRAIRYSLSRSDIFREQLRALLRASGDGDLGIMLPLVTSVEEVRAARAVLEDLKNELRREDKQFNPEVSLGVMVETPAAALTADVLARESDFLSIGSNDLVQYTLAADRANGSLGNLYSPFAPAVLRLIKMVIDAGDAAGTPVHLCGEMAGVPTLIPVLFGMGLRHFSVNPTSLLRTNWVITQLEDRQAEEWARQVLGMGSETDVRRFCEETFGQFCRTE</sequence>
<evidence type="ECO:0000256" key="15">
    <source>
        <dbReference type="ARBA" id="ARBA00022842"/>
    </source>
</evidence>
<dbReference type="eggNOG" id="COG1080">
    <property type="taxonomic scope" value="Bacteria"/>
</dbReference>
<dbReference type="InterPro" id="IPR008731">
    <property type="entry name" value="PTS_EIN"/>
</dbReference>
<dbReference type="GO" id="GO:0008965">
    <property type="term" value="F:phosphoenolpyruvate-protein phosphotransferase activity"/>
    <property type="evidence" value="ECO:0007669"/>
    <property type="project" value="UniProtKB-EC"/>
</dbReference>
<evidence type="ECO:0000256" key="18">
    <source>
        <dbReference type="PIRSR" id="PIRSR000732-1"/>
    </source>
</evidence>
<keyword evidence="14 17" id="KW-0418">Kinase</keyword>
<dbReference type="InterPro" id="IPR006318">
    <property type="entry name" value="PTS_EI-like"/>
</dbReference>
<comment type="subcellular location">
    <subcellularLocation>
        <location evidence="4 17">Cytoplasm</location>
    </subcellularLocation>
</comment>
<name>H0UM41_9BACT</name>
<dbReference type="Pfam" id="PF02896">
    <property type="entry name" value="PEP-utilizers_C"/>
    <property type="match status" value="1"/>
</dbReference>
<dbReference type="PANTHER" id="PTHR46244:SF3">
    <property type="entry name" value="PHOSPHOENOLPYRUVATE-PROTEIN PHOSPHOTRANSFERASE"/>
    <property type="match status" value="1"/>
</dbReference>
<keyword evidence="26" id="KW-1185">Reference proteome</keyword>
<feature type="binding site" evidence="19">
    <location>
        <position position="326"/>
    </location>
    <ligand>
        <name>phosphoenolpyruvate</name>
        <dbReference type="ChEBI" id="CHEBI:58702"/>
    </ligand>
</feature>
<evidence type="ECO:0000256" key="11">
    <source>
        <dbReference type="ARBA" id="ARBA00022679"/>
    </source>
</evidence>
<evidence type="ECO:0000256" key="12">
    <source>
        <dbReference type="ARBA" id="ARBA00022683"/>
    </source>
</evidence>
<evidence type="ECO:0000256" key="19">
    <source>
        <dbReference type="PIRSR" id="PIRSR000732-2"/>
    </source>
</evidence>
<comment type="catalytic activity">
    <reaction evidence="1 17">
        <text>L-histidyl-[protein] + phosphoenolpyruvate = N(pros)-phospho-L-histidyl-[protein] + pyruvate</text>
        <dbReference type="Rhea" id="RHEA:23880"/>
        <dbReference type="Rhea" id="RHEA-COMP:9745"/>
        <dbReference type="Rhea" id="RHEA-COMP:9746"/>
        <dbReference type="ChEBI" id="CHEBI:15361"/>
        <dbReference type="ChEBI" id="CHEBI:29979"/>
        <dbReference type="ChEBI" id="CHEBI:58702"/>
        <dbReference type="ChEBI" id="CHEBI:64837"/>
        <dbReference type="EC" id="2.7.3.9"/>
    </reaction>
</comment>
<dbReference type="InterPro" id="IPR050499">
    <property type="entry name" value="PEP-utilizing_PTS_enzyme"/>
</dbReference>
<feature type="domain" description="PEP-utilising enzyme mobile" evidence="22">
    <location>
        <begin position="148"/>
        <end position="219"/>
    </location>
</feature>
<dbReference type="SUPFAM" id="SSF51621">
    <property type="entry name" value="Phosphoenolpyruvate/pyruvate domain"/>
    <property type="match status" value="1"/>
</dbReference>
<evidence type="ECO:0000256" key="16">
    <source>
        <dbReference type="ARBA" id="ARBA00033235"/>
    </source>
</evidence>
<dbReference type="PROSITE" id="PS00742">
    <property type="entry name" value="PEP_ENZYMES_2"/>
    <property type="match status" value="1"/>
</dbReference>
<dbReference type="InterPro" id="IPR024692">
    <property type="entry name" value="PTS_EI"/>
</dbReference>
<evidence type="ECO:0000256" key="5">
    <source>
        <dbReference type="ARBA" id="ARBA00007837"/>
    </source>
</evidence>
<keyword evidence="15 17" id="KW-0460">Magnesium</keyword>
<dbReference type="HOGENOM" id="CLU_007308_7_0_0"/>
<keyword evidence="12 17" id="KW-0598">Phosphotransferase system</keyword>
<evidence type="ECO:0000256" key="13">
    <source>
        <dbReference type="ARBA" id="ARBA00022723"/>
    </source>
</evidence>
<dbReference type="PIRSF" id="PIRSF000732">
    <property type="entry name" value="PTS_enzyme_I"/>
    <property type="match status" value="1"/>
</dbReference>
<feature type="coiled-coil region" evidence="21">
    <location>
        <begin position="386"/>
        <end position="413"/>
    </location>
</feature>
<evidence type="ECO:0000256" key="8">
    <source>
        <dbReference type="ARBA" id="ARBA00022448"/>
    </source>
</evidence>
<evidence type="ECO:0000256" key="10">
    <source>
        <dbReference type="ARBA" id="ARBA00022597"/>
    </source>
</evidence>
<evidence type="ECO:0000256" key="17">
    <source>
        <dbReference type="PIRNR" id="PIRNR000732"/>
    </source>
</evidence>
<dbReference type="InterPro" id="IPR036618">
    <property type="entry name" value="PtsI_HPr-bd_sf"/>
</dbReference>
<protein>
    <recommendedName>
        <fullName evidence="7 17">Phosphoenolpyruvate-protein phosphotransferase</fullName>
        <ecNumber evidence="6 17">2.7.3.9</ecNumber>
    </recommendedName>
    <alternativeName>
        <fullName evidence="16 17">Phosphotransferase system, enzyme I</fullName>
    </alternativeName>
</protein>
<keyword evidence="10 17" id="KW-0762">Sugar transport</keyword>
<dbReference type="RefSeq" id="WP_008523208.1">
    <property type="nucleotide sequence ID" value="NZ_CM001376.1"/>
</dbReference>
<dbReference type="Gene3D" id="3.50.30.10">
    <property type="entry name" value="Phosphohistidine domain"/>
    <property type="match status" value="1"/>
</dbReference>
<dbReference type="GO" id="GO:0005737">
    <property type="term" value="C:cytoplasm"/>
    <property type="evidence" value="ECO:0007669"/>
    <property type="project" value="UniProtKB-SubCell"/>
</dbReference>
<dbReference type="InterPro" id="IPR036637">
    <property type="entry name" value="Phosphohistidine_dom_sf"/>
</dbReference>
<dbReference type="GO" id="GO:0009401">
    <property type="term" value="P:phosphoenolpyruvate-dependent sugar phosphotransferase system"/>
    <property type="evidence" value="ECO:0007669"/>
    <property type="project" value="UniProtKB-KW"/>
</dbReference>
<dbReference type="InterPro" id="IPR015813">
    <property type="entry name" value="Pyrv/PenolPyrv_kinase-like_dom"/>
</dbReference>
<evidence type="ECO:0000256" key="14">
    <source>
        <dbReference type="ARBA" id="ARBA00022777"/>
    </source>
</evidence>
<feature type="binding site" evidence="19">
    <location>
        <position position="290"/>
    </location>
    <ligand>
        <name>phosphoenolpyruvate</name>
        <dbReference type="ChEBI" id="CHEBI:58702"/>
    </ligand>
</feature>
<comment type="similarity">
    <text evidence="5 17">Belongs to the PEP-utilizing enzyme family.</text>
</comment>
<dbReference type="GO" id="GO:0016301">
    <property type="term" value="F:kinase activity"/>
    <property type="evidence" value="ECO:0007669"/>
    <property type="project" value="UniProtKB-KW"/>
</dbReference>
<dbReference type="EMBL" id="CM001376">
    <property type="protein sequence ID" value="EHM13617.1"/>
    <property type="molecule type" value="Genomic_DNA"/>
</dbReference>
<keyword evidence="25" id="KW-0670">Pyruvate</keyword>
<keyword evidence="11 17" id="KW-0808">Transferase</keyword>
<keyword evidence="9 17" id="KW-0963">Cytoplasm</keyword>
<feature type="binding site" evidence="20">
    <location>
        <position position="425"/>
    </location>
    <ligand>
        <name>Mg(2+)</name>
        <dbReference type="ChEBI" id="CHEBI:18420"/>
    </ligand>
</feature>
<dbReference type="InterPro" id="IPR040442">
    <property type="entry name" value="Pyrv_kinase-like_dom_sf"/>
</dbReference>
<evidence type="ECO:0000256" key="21">
    <source>
        <dbReference type="SAM" id="Coils"/>
    </source>
</evidence>
<dbReference type="AlphaFoldDB" id="H0UM41"/>
<keyword evidence="13 17" id="KW-0479">Metal-binding</keyword>
<dbReference type="NCBIfam" id="TIGR01417">
    <property type="entry name" value="PTS_I_fam"/>
    <property type="match status" value="1"/>
</dbReference>
<dbReference type="InterPro" id="IPR023151">
    <property type="entry name" value="PEP_util_CS"/>
</dbReference>